<feature type="domain" description="HTH marR-type" evidence="4">
    <location>
        <begin position="6"/>
        <end position="144"/>
    </location>
</feature>
<protein>
    <submittedName>
        <fullName evidence="5">DNA-binding MarR family transcriptional regulator</fullName>
    </submittedName>
</protein>
<evidence type="ECO:0000256" key="2">
    <source>
        <dbReference type="ARBA" id="ARBA00023125"/>
    </source>
</evidence>
<dbReference type="Pfam" id="PF01047">
    <property type="entry name" value="MarR"/>
    <property type="match status" value="1"/>
</dbReference>
<dbReference type="SMART" id="SM00347">
    <property type="entry name" value="HTH_MARR"/>
    <property type="match status" value="1"/>
</dbReference>
<dbReference type="InterPro" id="IPR036390">
    <property type="entry name" value="WH_DNA-bd_sf"/>
</dbReference>
<gene>
    <name evidence="5" type="ORF">B0O44_101700</name>
</gene>
<dbReference type="SUPFAM" id="SSF46785">
    <property type="entry name" value="Winged helix' DNA-binding domain"/>
    <property type="match status" value="1"/>
</dbReference>
<evidence type="ECO:0000256" key="3">
    <source>
        <dbReference type="ARBA" id="ARBA00023163"/>
    </source>
</evidence>
<dbReference type="PROSITE" id="PS50995">
    <property type="entry name" value="HTH_MARR_2"/>
    <property type="match status" value="1"/>
</dbReference>
<proteinExistence type="predicted"/>
<sequence>MQDKQKKAAIQQIRKFNRFYTDLIGLLNQHFLSSTYSLVEGRILFEISNAGSIQASQIMASMHIDKSYLSRLLKKLEMEQLIIRRPSPTDARAIEILLTEKGQAEFEILNQKSEKQISDLLEKISPEKSKELASHMSAITYILKEGH</sequence>
<dbReference type="PANTHER" id="PTHR42756">
    <property type="entry name" value="TRANSCRIPTIONAL REGULATOR, MARR"/>
    <property type="match status" value="1"/>
</dbReference>
<keyword evidence="2 5" id="KW-0238">DNA-binding</keyword>
<evidence type="ECO:0000313" key="5">
    <source>
        <dbReference type="EMBL" id="PYF77219.1"/>
    </source>
</evidence>
<name>A0A318V039_9SPHI</name>
<evidence type="ECO:0000259" key="4">
    <source>
        <dbReference type="PROSITE" id="PS50995"/>
    </source>
</evidence>
<keyword evidence="1" id="KW-0805">Transcription regulation</keyword>
<dbReference type="RefSeq" id="WP_110827283.1">
    <property type="nucleotide sequence ID" value="NZ_QKLU01000001.1"/>
</dbReference>
<evidence type="ECO:0000256" key="1">
    <source>
        <dbReference type="ARBA" id="ARBA00023015"/>
    </source>
</evidence>
<organism evidence="5 6">
    <name type="scientific">Pedobacter nutrimenti</name>
    <dbReference type="NCBI Taxonomy" id="1241337"/>
    <lineage>
        <taxon>Bacteria</taxon>
        <taxon>Pseudomonadati</taxon>
        <taxon>Bacteroidota</taxon>
        <taxon>Sphingobacteriia</taxon>
        <taxon>Sphingobacteriales</taxon>
        <taxon>Sphingobacteriaceae</taxon>
        <taxon>Pedobacter</taxon>
    </lineage>
</organism>
<keyword evidence="6" id="KW-1185">Reference proteome</keyword>
<dbReference type="AlphaFoldDB" id="A0A318V039"/>
<dbReference type="PANTHER" id="PTHR42756:SF1">
    <property type="entry name" value="TRANSCRIPTIONAL REPRESSOR OF EMRAB OPERON"/>
    <property type="match status" value="1"/>
</dbReference>
<dbReference type="GO" id="GO:0003677">
    <property type="term" value="F:DNA binding"/>
    <property type="evidence" value="ECO:0007669"/>
    <property type="project" value="UniProtKB-KW"/>
</dbReference>
<dbReference type="Gene3D" id="1.10.10.10">
    <property type="entry name" value="Winged helix-like DNA-binding domain superfamily/Winged helix DNA-binding domain"/>
    <property type="match status" value="1"/>
</dbReference>
<dbReference type="Proteomes" id="UP000248198">
    <property type="component" value="Unassembled WGS sequence"/>
</dbReference>
<dbReference type="InterPro" id="IPR036388">
    <property type="entry name" value="WH-like_DNA-bd_sf"/>
</dbReference>
<evidence type="ECO:0000313" key="6">
    <source>
        <dbReference type="Proteomes" id="UP000248198"/>
    </source>
</evidence>
<dbReference type="PRINTS" id="PR00598">
    <property type="entry name" value="HTHMARR"/>
</dbReference>
<dbReference type="EMBL" id="QKLU01000001">
    <property type="protein sequence ID" value="PYF77219.1"/>
    <property type="molecule type" value="Genomic_DNA"/>
</dbReference>
<dbReference type="GO" id="GO:0003700">
    <property type="term" value="F:DNA-binding transcription factor activity"/>
    <property type="evidence" value="ECO:0007669"/>
    <property type="project" value="InterPro"/>
</dbReference>
<dbReference type="OrthoDB" id="5419426at2"/>
<comment type="caution">
    <text evidence="5">The sequence shown here is derived from an EMBL/GenBank/DDBJ whole genome shotgun (WGS) entry which is preliminary data.</text>
</comment>
<keyword evidence="3" id="KW-0804">Transcription</keyword>
<dbReference type="InterPro" id="IPR000835">
    <property type="entry name" value="HTH_MarR-typ"/>
</dbReference>
<reference evidence="5 6" key="1">
    <citation type="submission" date="2018-06" db="EMBL/GenBank/DDBJ databases">
        <title>Genomic Encyclopedia of Archaeal and Bacterial Type Strains, Phase II (KMG-II): from individual species to whole genera.</title>
        <authorList>
            <person name="Goeker M."/>
        </authorList>
    </citation>
    <scope>NUCLEOTIDE SEQUENCE [LARGE SCALE GENOMIC DNA]</scope>
    <source>
        <strain evidence="5 6">DSM 27372</strain>
    </source>
</reference>
<accession>A0A318V039</accession>